<feature type="region of interest" description="Disordered" evidence="1">
    <location>
        <begin position="15"/>
        <end position="37"/>
    </location>
</feature>
<organism evidence="2 3">
    <name type="scientific">Trichoderma semiorbis</name>
    <dbReference type="NCBI Taxonomy" id="1491008"/>
    <lineage>
        <taxon>Eukaryota</taxon>
        <taxon>Fungi</taxon>
        <taxon>Dikarya</taxon>
        <taxon>Ascomycota</taxon>
        <taxon>Pezizomycotina</taxon>
        <taxon>Sordariomycetes</taxon>
        <taxon>Hypocreomycetidae</taxon>
        <taxon>Hypocreales</taxon>
        <taxon>Hypocreaceae</taxon>
        <taxon>Trichoderma</taxon>
    </lineage>
</organism>
<sequence>MGDEDEVAEFEEGAAGFIAGGEPEDSNAPDGDPFSITAPEVVTDAEENKPADRNIALGSGQLEETTKLTVCVS</sequence>
<comment type="caution">
    <text evidence="2">The sequence shown here is derived from an EMBL/GenBank/DDBJ whole genome shotgun (WGS) entry which is preliminary data.</text>
</comment>
<dbReference type="Proteomes" id="UP000826573">
    <property type="component" value="Unassembled WGS sequence"/>
</dbReference>
<proteinExistence type="predicted"/>
<evidence type="ECO:0000256" key="1">
    <source>
        <dbReference type="SAM" id="MobiDB-lite"/>
    </source>
</evidence>
<reference evidence="2 3" key="1">
    <citation type="submission" date="2021-08" db="EMBL/GenBank/DDBJ databases">
        <title>The highly contiguous genome resource for Trichoderma semiorbis FJ059, a fungal antagonistic to plant pathogens.</title>
        <authorList>
            <person name="Liu T."/>
        </authorList>
    </citation>
    <scope>NUCLEOTIDE SEQUENCE [LARGE SCALE GENOMIC DNA]</scope>
    <source>
        <strain evidence="2 3">FJ059</strain>
    </source>
</reference>
<evidence type="ECO:0000313" key="2">
    <source>
        <dbReference type="EMBL" id="KAH0526276.1"/>
    </source>
</evidence>
<dbReference type="AlphaFoldDB" id="A0A9P8HPG9"/>
<evidence type="ECO:0000313" key="3">
    <source>
        <dbReference type="Proteomes" id="UP000826573"/>
    </source>
</evidence>
<gene>
    <name evidence="2" type="ORF">TsFJ059_009621</name>
</gene>
<dbReference type="EMBL" id="JAIMJC010000004">
    <property type="protein sequence ID" value="KAH0526276.1"/>
    <property type="molecule type" value="Genomic_DNA"/>
</dbReference>
<protein>
    <submittedName>
        <fullName evidence="2">Uncharacterized protein</fullName>
    </submittedName>
</protein>
<name>A0A9P8HPG9_9HYPO</name>
<accession>A0A9P8HPG9</accession>
<keyword evidence="3" id="KW-1185">Reference proteome</keyword>